<feature type="transmembrane region" description="Helical" evidence="6">
    <location>
        <begin position="117"/>
        <end position="138"/>
    </location>
</feature>
<dbReference type="PANTHER" id="PTHR30250:SF30">
    <property type="entry name" value="LIPID III FLIPPASE"/>
    <property type="match status" value="1"/>
</dbReference>
<keyword evidence="2" id="KW-1003">Cell membrane</keyword>
<protein>
    <submittedName>
        <fullName evidence="7">O-antigen translocase</fullName>
    </submittedName>
</protein>
<dbReference type="InterPro" id="IPR050833">
    <property type="entry name" value="Poly_Biosynth_Transport"/>
</dbReference>
<sequence length="416" mass="45984">MKKLLSVTFFSGLLTLLRMSCGFVIAKVVAVQTGPAGIAMLGQVQGFVGALTSVVSAPVSNGVVRYTAANQALGHEFCAPWWRASIHWLIVMLILAIPLVCAFSYQLSGLLFSTYQYNWVIILAGCVLPLAGLSTLFTSVLNGMQNYRRYVISGMISVVCSTILMLILIWSYATSGALAAAAVTSAVSGAVLLLLVRHEPWMHRRLWFGRPDMRKFREIGAYVAMAVTSSICGPLSLILARRFLVDHSGWDTAGQWQAVYKISEVYLGVITVALSTYYLPKLSSLSTPDEIKREIWVTGRLIVPLVALAGLLIYLSREWIIVSLFTKDFRPASNLFAVQLTGDVIKIASWLVAYPMISRGAVKWFIGSELVFSSTFVFFSYILATQFNAIGVCIAYTINYTLYFIFVSLNLKRFYI</sequence>
<dbReference type="Proteomes" id="UP001433638">
    <property type="component" value="Unassembled WGS sequence"/>
</dbReference>
<dbReference type="Pfam" id="PF01943">
    <property type="entry name" value="Polysacc_synt"/>
    <property type="match status" value="1"/>
</dbReference>
<evidence type="ECO:0000256" key="5">
    <source>
        <dbReference type="ARBA" id="ARBA00023136"/>
    </source>
</evidence>
<dbReference type="CDD" id="cd13125">
    <property type="entry name" value="MATE_like_10"/>
    <property type="match status" value="1"/>
</dbReference>
<name>A0ABV1M8P0_9NEIS</name>
<evidence type="ECO:0000256" key="4">
    <source>
        <dbReference type="ARBA" id="ARBA00022989"/>
    </source>
</evidence>
<dbReference type="InterPro" id="IPR044550">
    <property type="entry name" value="WzxE"/>
</dbReference>
<keyword evidence="5 6" id="KW-0472">Membrane</keyword>
<reference evidence="7" key="1">
    <citation type="submission" date="2024-06" db="EMBL/GenBank/DDBJ databases">
        <title>Genome sequence of Vogesella sp. MAHUQ-64.</title>
        <authorList>
            <person name="Huq M.A."/>
        </authorList>
    </citation>
    <scope>NUCLEOTIDE SEQUENCE</scope>
    <source>
        <strain evidence="7">MAHUQ-64</strain>
    </source>
</reference>
<evidence type="ECO:0000256" key="6">
    <source>
        <dbReference type="SAM" id="Phobius"/>
    </source>
</evidence>
<feature type="transmembrane region" description="Helical" evidence="6">
    <location>
        <begin position="389"/>
        <end position="411"/>
    </location>
</feature>
<comment type="subcellular location">
    <subcellularLocation>
        <location evidence="1">Cell membrane</location>
        <topology evidence="1">Multi-pass membrane protein</topology>
    </subcellularLocation>
</comment>
<feature type="transmembrane region" description="Helical" evidence="6">
    <location>
        <begin position="364"/>
        <end position="383"/>
    </location>
</feature>
<evidence type="ECO:0000313" key="8">
    <source>
        <dbReference type="Proteomes" id="UP001433638"/>
    </source>
</evidence>
<feature type="transmembrane region" description="Helical" evidence="6">
    <location>
        <begin position="178"/>
        <end position="198"/>
    </location>
</feature>
<feature type="transmembrane region" description="Helical" evidence="6">
    <location>
        <begin position="259"/>
        <end position="279"/>
    </location>
</feature>
<evidence type="ECO:0000256" key="2">
    <source>
        <dbReference type="ARBA" id="ARBA00022475"/>
    </source>
</evidence>
<feature type="transmembrane region" description="Helical" evidence="6">
    <location>
        <begin position="295"/>
        <end position="315"/>
    </location>
</feature>
<evidence type="ECO:0000256" key="1">
    <source>
        <dbReference type="ARBA" id="ARBA00004651"/>
    </source>
</evidence>
<feature type="transmembrane region" description="Helical" evidence="6">
    <location>
        <begin position="42"/>
        <end position="64"/>
    </location>
</feature>
<accession>A0ABV1M8P0</accession>
<dbReference type="EMBL" id="JBEFLD010000010">
    <property type="protein sequence ID" value="MEQ6292386.1"/>
    <property type="molecule type" value="Genomic_DNA"/>
</dbReference>
<feature type="transmembrane region" description="Helical" evidence="6">
    <location>
        <begin position="150"/>
        <end position="172"/>
    </location>
</feature>
<dbReference type="InterPro" id="IPR002797">
    <property type="entry name" value="Polysacc_synth"/>
</dbReference>
<feature type="transmembrane region" description="Helical" evidence="6">
    <location>
        <begin position="85"/>
        <end position="105"/>
    </location>
</feature>
<keyword evidence="8" id="KW-1185">Reference proteome</keyword>
<keyword evidence="3 6" id="KW-0812">Transmembrane</keyword>
<keyword evidence="4 6" id="KW-1133">Transmembrane helix</keyword>
<comment type="caution">
    <text evidence="7">The sequence shown here is derived from an EMBL/GenBank/DDBJ whole genome shotgun (WGS) entry which is preliminary data.</text>
</comment>
<evidence type="ECO:0000313" key="7">
    <source>
        <dbReference type="EMBL" id="MEQ6292386.1"/>
    </source>
</evidence>
<dbReference type="RefSeq" id="WP_349590580.1">
    <property type="nucleotide sequence ID" value="NZ_JBEFLD010000010.1"/>
</dbReference>
<proteinExistence type="predicted"/>
<feature type="transmembrane region" description="Helical" evidence="6">
    <location>
        <begin position="335"/>
        <end position="357"/>
    </location>
</feature>
<evidence type="ECO:0000256" key="3">
    <source>
        <dbReference type="ARBA" id="ARBA00022692"/>
    </source>
</evidence>
<gene>
    <name evidence="7" type="ORF">ABNW52_17380</name>
</gene>
<feature type="transmembrane region" description="Helical" evidence="6">
    <location>
        <begin position="219"/>
        <end position="239"/>
    </location>
</feature>
<organism evidence="7 8">
    <name type="scientific">Vogesella oryzagri</name>
    <dbReference type="NCBI Taxonomy" id="3160864"/>
    <lineage>
        <taxon>Bacteria</taxon>
        <taxon>Pseudomonadati</taxon>
        <taxon>Pseudomonadota</taxon>
        <taxon>Betaproteobacteria</taxon>
        <taxon>Neisseriales</taxon>
        <taxon>Chromobacteriaceae</taxon>
        <taxon>Vogesella</taxon>
    </lineage>
</organism>
<dbReference type="PANTHER" id="PTHR30250">
    <property type="entry name" value="PST FAMILY PREDICTED COLANIC ACID TRANSPORTER"/>
    <property type="match status" value="1"/>
</dbReference>